<dbReference type="InterPro" id="IPR044429">
    <property type="entry name" value="SETD4_SET"/>
</dbReference>
<keyword evidence="3" id="KW-0949">S-adenosyl-L-methionine</keyword>
<dbReference type="EMBL" id="HG529572">
    <property type="protein sequence ID" value="CDI53249.1"/>
    <property type="molecule type" value="Genomic_DNA"/>
</dbReference>
<evidence type="ECO:0000256" key="2">
    <source>
        <dbReference type="ARBA" id="ARBA00022679"/>
    </source>
</evidence>
<organism evidence="4">
    <name type="scientific">Melanopsichium pennsylvanicum 4</name>
    <dbReference type="NCBI Taxonomy" id="1398559"/>
    <lineage>
        <taxon>Eukaryota</taxon>
        <taxon>Fungi</taxon>
        <taxon>Dikarya</taxon>
        <taxon>Basidiomycota</taxon>
        <taxon>Ustilaginomycotina</taxon>
        <taxon>Ustilaginomycetes</taxon>
        <taxon>Ustilaginales</taxon>
        <taxon>Ustilaginaceae</taxon>
        <taxon>Melanopsichium</taxon>
    </lineage>
</organism>
<dbReference type="InterPro" id="IPR046341">
    <property type="entry name" value="SET_dom_sf"/>
</dbReference>
<dbReference type="AlphaFoldDB" id="A0A077R7Y0"/>
<dbReference type="GO" id="GO:0016279">
    <property type="term" value="F:protein-lysine N-methyltransferase activity"/>
    <property type="evidence" value="ECO:0007669"/>
    <property type="project" value="InterPro"/>
</dbReference>
<sequence length="566" mass="62852">MTKDISSSVVVQNARLTKLLALYPYSTSIKSARSFIEDCLAIKVSDTLPAGRGLVFTRPVQAGQVLLTLQSDSLINVKSYKEFFHPKTLPAATGIAGVTKRFESRLTSAQLLSLLLARAKVAEDCSEGVMQAGETSKKHQALKLFIQTLPENFDTVPLTWSLLAIPVQSSDAEGSASSKHFFKSLLAALPNHSQHLLQKVRNRFIKDWQTFSSLRSSHIQLLTDPSLLVLNPDLARASVERITSDVYLWAWLCVNTRCVFSPLNLADHADNFTLAPMLDMANHTPDPVLECKVRYAPDGGLELCAPNTISSPIDTGDECFITYGPHSNQVLLSEYGFVLPPHLSFRADDGGGQSGAEWKASRYVDVILDREVESLLKAQGESGERKIELLQNRGYWREFTIHPYPDPPHPSHRLVPALRLVALDLDAQKPRRKIVKVKTQAGLKAGKKPAFNQAYGKADQQDEEITDLDRWEETLVGYRDNVGERNEEVAHRILVDLCETRLKDAQKARRYLVDAEEILASTEEGNVAQSNGNGCALSLAFVKQLLDEEEAVLRLVSQAAKDQVEW</sequence>
<dbReference type="SUPFAM" id="SSF82199">
    <property type="entry name" value="SET domain"/>
    <property type="match status" value="1"/>
</dbReference>
<protein>
    <submittedName>
        <fullName evidence="4">Uncharacterized protein</fullName>
    </submittedName>
</protein>
<evidence type="ECO:0000256" key="3">
    <source>
        <dbReference type="ARBA" id="ARBA00022691"/>
    </source>
</evidence>
<dbReference type="GO" id="GO:0032259">
    <property type="term" value="P:methylation"/>
    <property type="evidence" value="ECO:0007669"/>
    <property type="project" value="UniProtKB-KW"/>
</dbReference>
<reference evidence="4" key="1">
    <citation type="journal article" date="2014" name="Genome Biol. Evol.">
        <title>Gene Loss Rather Than Gene Gain Is Associated with a Host Jump from Monocots to Dicots in the Smut Fungus Melanopsichium pennsylvanicum.</title>
        <authorList>
            <person name="Sharma R."/>
            <person name="Mishra B."/>
            <person name="Runge F."/>
            <person name="Thines M."/>
        </authorList>
    </citation>
    <scope>NUCLEOTIDE SEQUENCE</scope>
    <source>
        <strain evidence="4">4</strain>
    </source>
</reference>
<dbReference type="InterPro" id="IPR050600">
    <property type="entry name" value="SETD3_SETD6_MTase"/>
</dbReference>
<evidence type="ECO:0000313" key="4">
    <source>
        <dbReference type="EMBL" id="CDI53249.1"/>
    </source>
</evidence>
<keyword evidence="1" id="KW-0489">Methyltransferase</keyword>
<dbReference type="Gene3D" id="3.90.1410.10">
    <property type="entry name" value="set domain protein methyltransferase, domain 1"/>
    <property type="match status" value="1"/>
</dbReference>
<dbReference type="PANTHER" id="PTHR13271">
    <property type="entry name" value="UNCHARACTERIZED PUTATIVE METHYLTRANSFERASE"/>
    <property type="match status" value="1"/>
</dbReference>
<dbReference type="PANTHER" id="PTHR13271:SF47">
    <property type="entry name" value="ACTIN-HISTIDINE N-METHYLTRANSFERASE"/>
    <property type="match status" value="1"/>
</dbReference>
<accession>A0A077R7Y0</accession>
<proteinExistence type="predicted"/>
<name>A0A077R7Y0_9BASI</name>
<evidence type="ECO:0000256" key="1">
    <source>
        <dbReference type="ARBA" id="ARBA00022603"/>
    </source>
</evidence>
<keyword evidence="2" id="KW-0808">Transferase</keyword>
<dbReference type="CDD" id="cd19177">
    <property type="entry name" value="SET_SETD4"/>
    <property type="match status" value="1"/>
</dbReference>